<proteinExistence type="predicted"/>
<dbReference type="SUPFAM" id="SSF55874">
    <property type="entry name" value="ATPase domain of HSP90 chaperone/DNA topoisomerase II/histidine kinase"/>
    <property type="match status" value="1"/>
</dbReference>
<dbReference type="Proteomes" id="UP000005143">
    <property type="component" value="Unassembled WGS sequence"/>
</dbReference>
<dbReference type="Pfam" id="PF02518">
    <property type="entry name" value="HATPase_c"/>
    <property type="match status" value="1"/>
</dbReference>
<feature type="domain" description="PAC" evidence="15">
    <location>
        <begin position="103"/>
        <end position="155"/>
    </location>
</feature>
<keyword evidence="7 16" id="KW-0418">Kinase</keyword>
<dbReference type="Pfam" id="PF00072">
    <property type="entry name" value="Response_reg"/>
    <property type="match status" value="1"/>
</dbReference>
<dbReference type="Gene3D" id="3.30.565.10">
    <property type="entry name" value="Histidine kinase-like ATPase, C-terminal domain"/>
    <property type="match status" value="1"/>
</dbReference>
<dbReference type="Gene3D" id="3.40.50.2300">
    <property type="match status" value="1"/>
</dbReference>
<protein>
    <recommendedName>
        <fullName evidence="3">histidine kinase</fullName>
        <ecNumber evidence="3">2.7.13.3</ecNumber>
    </recommendedName>
</protein>
<reference evidence="16 17" key="1">
    <citation type="journal article" date="2013" name="Biodegradation">
        <title>Quantitative proteomic analysis of ibuprofen-degrading Patulibacter sp. strain I11.</title>
        <authorList>
            <person name="Almeida B."/>
            <person name="Kjeldal H."/>
            <person name="Lolas I."/>
            <person name="Knudsen A.D."/>
            <person name="Carvalho G."/>
            <person name="Nielsen K.L."/>
            <person name="Barreto Crespo M.T."/>
            <person name="Stensballe A."/>
            <person name="Nielsen J.L."/>
        </authorList>
    </citation>
    <scope>NUCLEOTIDE SEQUENCE [LARGE SCALE GENOMIC DNA]</scope>
    <source>
        <strain evidence="16 17">I11</strain>
    </source>
</reference>
<dbReference type="InterPro" id="IPR003661">
    <property type="entry name" value="HisK_dim/P_dom"/>
</dbReference>
<feature type="domain" description="Response regulatory" evidence="13">
    <location>
        <begin position="412"/>
        <end position="527"/>
    </location>
</feature>
<dbReference type="InterPro" id="IPR000700">
    <property type="entry name" value="PAS-assoc_C"/>
</dbReference>
<dbReference type="GO" id="GO:0006355">
    <property type="term" value="P:regulation of DNA-templated transcription"/>
    <property type="evidence" value="ECO:0007669"/>
    <property type="project" value="InterPro"/>
</dbReference>
<dbReference type="PANTHER" id="PTHR43065:SF42">
    <property type="entry name" value="TWO-COMPONENT SENSOR PPRA"/>
    <property type="match status" value="1"/>
</dbReference>
<evidence type="ECO:0000256" key="8">
    <source>
        <dbReference type="ARBA" id="ARBA00022840"/>
    </source>
</evidence>
<dbReference type="InterPro" id="IPR004358">
    <property type="entry name" value="Sig_transdc_His_kin-like_C"/>
</dbReference>
<keyword evidence="8" id="KW-0067">ATP-binding</keyword>
<feature type="compositionally biased region" description="Basic and acidic residues" evidence="11">
    <location>
        <begin position="1"/>
        <end position="23"/>
    </location>
</feature>
<dbReference type="SMART" id="SM00091">
    <property type="entry name" value="PAS"/>
    <property type="match status" value="1"/>
</dbReference>
<dbReference type="PROSITE" id="PS50113">
    <property type="entry name" value="PAC"/>
    <property type="match status" value="1"/>
</dbReference>
<evidence type="ECO:0000256" key="11">
    <source>
        <dbReference type="SAM" id="MobiDB-lite"/>
    </source>
</evidence>
<comment type="caution">
    <text evidence="16">The sequence shown here is derived from an EMBL/GenBank/DDBJ whole genome shotgun (WGS) entry which is preliminary data.</text>
</comment>
<dbReference type="CDD" id="cd00130">
    <property type="entry name" value="PAS"/>
    <property type="match status" value="1"/>
</dbReference>
<keyword evidence="4 10" id="KW-0597">Phosphoprotein</keyword>
<dbReference type="InterPro" id="IPR035965">
    <property type="entry name" value="PAS-like_dom_sf"/>
</dbReference>
<dbReference type="SMART" id="SM00448">
    <property type="entry name" value="REC"/>
    <property type="match status" value="1"/>
</dbReference>
<accession>H0E6W8</accession>
<feature type="region of interest" description="Disordered" evidence="11">
    <location>
        <begin position="1"/>
        <end position="26"/>
    </location>
</feature>
<keyword evidence="9" id="KW-0902">Two-component regulatory system</keyword>
<evidence type="ECO:0000259" key="15">
    <source>
        <dbReference type="PROSITE" id="PS50113"/>
    </source>
</evidence>
<evidence type="ECO:0000256" key="5">
    <source>
        <dbReference type="ARBA" id="ARBA00022679"/>
    </source>
</evidence>
<dbReference type="InterPro" id="IPR036097">
    <property type="entry name" value="HisK_dim/P_sf"/>
</dbReference>
<gene>
    <name evidence="16" type="ORF">PAI11_25690</name>
</gene>
<dbReference type="Pfam" id="PF00512">
    <property type="entry name" value="HisKA"/>
    <property type="match status" value="1"/>
</dbReference>
<dbReference type="CDD" id="cd00082">
    <property type="entry name" value="HisKA"/>
    <property type="match status" value="1"/>
</dbReference>
<evidence type="ECO:0000256" key="10">
    <source>
        <dbReference type="PROSITE-ProRule" id="PRU00169"/>
    </source>
</evidence>
<dbReference type="PROSITE" id="PS50109">
    <property type="entry name" value="HIS_KIN"/>
    <property type="match status" value="1"/>
</dbReference>
<evidence type="ECO:0000313" key="17">
    <source>
        <dbReference type="Proteomes" id="UP000005143"/>
    </source>
</evidence>
<evidence type="ECO:0000256" key="2">
    <source>
        <dbReference type="ARBA" id="ARBA00004236"/>
    </source>
</evidence>
<dbReference type="NCBIfam" id="TIGR00229">
    <property type="entry name" value="sensory_box"/>
    <property type="match status" value="1"/>
</dbReference>
<dbReference type="EC" id="2.7.13.3" evidence="3"/>
<dbReference type="InterPro" id="IPR011006">
    <property type="entry name" value="CheY-like_superfamily"/>
</dbReference>
<feature type="modified residue" description="4-aspartylphosphate" evidence="10">
    <location>
        <position position="463"/>
    </location>
</feature>
<dbReference type="SMART" id="SM00387">
    <property type="entry name" value="HATPase_c"/>
    <property type="match status" value="1"/>
</dbReference>
<dbReference type="SUPFAM" id="SSF55785">
    <property type="entry name" value="PYP-like sensor domain (PAS domain)"/>
    <property type="match status" value="1"/>
</dbReference>
<dbReference type="AlphaFoldDB" id="H0E6W8"/>
<evidence type="ECO:0000256" key="3">
    <source>
        <dbReference type="ARBA" id="ARBA00012438"/>
    </source>
</evidence>
<evidence type="ECO:0000256" key="1">
    <source>
        <dbReference type="ARBA" id="ARBA00000085"/>
    </source>
</evidence>
<dbReference type="SUPFAM" id="SSF47384">
    <property type="entry name" value="Homodimeric domain of signal transducing histidine kinase"/>
    <property type="match status" value="1"/>
</dbReference>
<dbReference type="InterPro" id="IPR005467">
    <property type="entry name" value="His_kinase_dom"/>
</dbReference>
<name>H0E6W8_9ACTN</name>
<dbReference type="PRINTS" id="PR00344">
    <property type="entry name" value="BCTRLSENSOR"/>
</dbReference>
<dbReference type="GO" id="GO:0005524">
    <property type="term" value="F:ATP binding"/>
    <property type="evidence" value="ECO:0007669"/>
    <property type="project" value="UniProtKB-KW"/>
</dbReference>
<dbReference type="PROSITE" id="PS50112">
    <property type="entry name" value="PAS"/>
    <property type="match status" value="1"/>
</dbReference>
<dbReference type="PATRIC" id="fig|1097667.3.peg.2550"/>
<dbReference type="SMART" id="SM00388">
    <property type="entry name" value="HisKA"/>
    <property type="match status" value="1"/>
</dbReference>
<dbReference type="InterPro" id="IPR000014">
    <property type="entry name" value="PAS"/>
</dbReference>
<evidence type="ECO:0000256" key="4">
    <source>
        <dbReference type="ARBA" id="ARBA00022553"/>
    </source>
</evidence>
<evidence type="ECO:0000256" key="7">
    <source>
        <dbReference type="ARBA" id="ARBA00022777"/>
    </source>
</evidence>
<dbReference type="EMBL" id="AGUD01000211">
    <property type="protein sequence ID" value="EHN10571.1"/>
    <property type="molecule type" value="Genomic_DNA"/>
</dbReference>
<dbReference type="SUPFAM" id="SSF52172">
    <property type="entry name" value="CheY-like"/>
    <property type="match status" value="1"/>
</dbReference>
<dbReference type="Gene3D" id="1.10.287.130">
    <property type="match status" value="1"/>
</dbReference>
<dbReference type="GO" id="GO:0000155">
    <property type="term" value="F:phosphorelay sensor kinase activity"/>
    <property type="evidence" value="ECO:0007669"/>
    <property type="project" value="InterPro"/>
</dbReference>
<evidence type="ECO:0000259" key="13">
    <source>
        <dbReference type="PROSITE" id="PS50110"/>
    </source>
</evidence>
<organism evidence="16 17">
    <name type="scientific">Patulibacter medicamentivorans</name>
    <dbReference type="NCBI Taxonomy" id="1097667"/>
    <lineage>
        <taxon>Bacteria</taxon>
        <taxon>Bacillati</taxon>
        <taxon>Actinomycetota</taxon>
        <taxon>Thermoleophilia</taxon>
        <taxon>Solirubrobacterales</taxon>
        <taxon>Patulibacteraceae</taxon>
        <taxon>Patulibacter</taxon>
    </lineage>
</organism>
<dbReference type="GO" id="GO:0005886">
    <property type="term" value="C:plasma membrane"/>
    <property type="evidence" value="ECO:0007669"/>
    <property type="project" value="UniProtKB-SubCell"/>
</dbReference>
<dbReference type="InterPro" id="IPR013767">
    <property type="entry name" value="PAS_fold"/>
</dbReference>
<evidence type="ECO:0000259" key="12">
    <source>
        <dbReference type="PROSITE" id="PS50109"/>
    </source>
</evidence>
<dbReference type="RefSeq" id="WP_007575736.1">
    <property type="nucleotide sequence ID" value="NZ_AGUD01000211.1"/>
</dbReference>
<feature type="domain" description="PAS" evidence="14">
    <location>
        <begin position="28"/>
        <end position="72"/>
    </location>
</feature>
<dbReference type="OrthoDB" id="3272969at2"/>
<keyword evidence="17" id="KW-1185">Reference proteome</keyword>
<dbReference type="InterPro" id="IPR036890">
    <property type="entry name" value="HATPase_C_sf"/>
</dbReference>
<evidence type="ECO:0000313" key="16">
    <source>
        <dbReference type="EMBL" id="EHN10571.1"/>
    </source>
</evidence>
<dbReference type="Gene3D" id="3.30.450.20">
    <property type="entry name" value="PAS domain"/>
    <property type="match status" value="1"/>
</dbReference>
<keyword evidence="6" id="KW-0547">Nucleotide-binding</keyword>
<dbReference type="InterPro" id="IPR001789">
    <property type="entry name" value="Sig_transdc_resp-reg_receiver"/>
</dbReference>
<comment type="subcellular location">
    <subcellularLocation>
        <location evidence="2">Cell membrane</location>
    </subcellularLocation>
</comment>
<evidence type="ECO:0000256" key="9">
    <source>
        <dbReference type="ARBA" id="ARBA00023012"/>
    </source>
</evidence>
<dbReference type="PANTHER" id="PTHR43065">
    <property type="entry name" value="SENSOR HISTIDINE KINASE"/>
    <property type="match status" value="1"/>
</dbReference>
<dbReference type="InterPro" id="IPR003594">
    <property type="entry name" value="HATPase_dom"/>
</dbReference>
<keyword evidence="5" id="KW-0808">Transferase</keyword>
<comment type="catalytic activity">
    <reaction evidence="1">
        <text>ATP + protein L-histidine = ADP + protein N-phospho-L-histidine.</text>
        <dbReference type="EC" id="2.7.13.3"/>
    </reaction>
</comment>
<evidence type="ECO:0000259" key="14">
    <source>
        <dbReference type="PROSITE" id="PS50112"/>
    </source>
</evidence>
<dbReference type="Pfam" id="PF00989">
    <property type="entry name" value="PAS"/>
    <property type="match status" value="1"/>
</dbReference>
<feature type="domain" description="Histidine kinase" evidence="12">
    <location>
        <begin position="177"/>
        <end position="392"/>
    </location>
</feature>
<evidence type="ECO:0000256" key="6">
    <source>
        <dbReference type="ARBA" id="ARBA00022741"/>
    </source>
</evidence>
<dbReference type="PROSITE" id="PS50110">
    <property type="entry name" value="RESPONSE_REGULATORY"/>
    <property type="match status" value="1"/>
</dbReference>
<sequence length="541" mass="58484">MGHELRPSRGGLRDETSAGEPRHPVHLGASGFEQFLESLPDAVVGVTRGGTIVLANEQAQRLFGYAPEELVGLSINALVPDRFGKAHSAHREGYFRDPRTRPMGARLQLAGKRKDGTEFPAEISLSSTRTDEGVLAWAAVRDISERLEAEREREQMRRAARETQAQRLESLGQLAGGVAHDFNNLLGVIINYAGFVRDELGDRPDLAADVEQIREAAERGAALTRQLLIFGRREVTAPEILSLAEVVRAVEQLLRRALGEHIELRARHEPGLATVRADRGQLEQVLFNLAVNARDAMPGGGVLAITTRTADEAERDELPMVELVVADTGSGMSDAVQQRAMEPFFTTKPEGRGTGLGLATVYGIATQHDGRVRIESALGEGTVVRVQLPAVGQPATSTEHQRSQRPASRGETILLVEDEPSGRRIARRILERAGYRVIAVDAGAAALEVLAGEDHAVDLLLTDVIMPGMLGTELADRVVAGHRGLRVLLMSGYSDELVTRPRSHHHHPLIEKPFDATGLLTRIRGVLAGPSPGPAGTEAPT</sequence>